<evidence type="ECO:0000313" key="2">
    <source>
        <dbReference type="Proteomes" id="UP000324800"/>
    </source>
</evidence>
<protein>
    <submittedName>
        <fullName evidence="1">Uncharacterized protein</fullName>
    </submittedName>
</protein>
<organism evidence="1 2">
    <name type="scientific">Streblomastix strix</name>
    <dbReference type="NCBI Taxonomy" id="222440"/>
    <lineage>
        <taxon>Eukaryota</taxon>
        <taxon>Metamonada</taxon>
        <taxon>Preaxostyla</taxon>
        <taxon>Oxymonadida</taxon>
        <taxon>Streblomastigidae</taxon>
        <taxon>Streblomastix</taxon>
    </lineage>
</organism>
<sequence>MIHPVLKIALKSNKAEMVNKARTLFSYLIKTDFKLQLQQSTLSSQLEKEIDNVITSPRSESQTFDVIKVLCKNKEDGERMIEFFDERLESLLQETTPMPPQNEKLKEIDKKEIQQYVTSN</sequence>
<dbReference type="EMBL" id="SNRW01044909">
    <property type="protein sequence ID" value="KAA6322495.1"/>
    <property type="molecule type" value="Genomic_DNA"/>
</dbReference>
<evidence type="ECO:0000313" key="1">
    <source>
        <dbReference type="EMBL" id="KAA6322495.1"/>
    </source>
</evidence>
<dbReference type="AlphaFoldDB" id="A0A5J4QMB3"/>
<name>A0A5J4QMB3_9EUKA</name>
<reference evidence="1 2" key="1">
    <citation type="submission" date="2019-03" db="EMBL/GenBank/DDBJ databases">
        <title>Single cell metagenomics reveals metabolic interactions within the superorganism composed of flagellate Streblomastix strix and complex community of Bacteroidetes bacteria on its surface.</title>
        <authorList>
            <person name="Treitli S.C."/>
            <person name="Kolisko M."/>
            <person name="Husnik F."/>
            <person name="Keeling P."/>
            <person name="Hampl V."/>
        </authorList>
    </citation>
    <scope>NUCLEOTIDE SEQUENCE [LARGE SCALE GENOMIC DNA]</scope>
    <source>
        <strain evidence="1">ST1C</strain>
    </source>
</reference>
<comment type="caution">
    <text evidence="1">The sequence shown here is derived from an EMBL/GenBank/DDBJ whole genome shotgun (WGS) entry which is preliminary data.</text>
</comment>
<proteinExistence type="predicted"/>
<feature type="non-terminal residue" evidence="1">
    <location>
        <position position="120"/>
    </location>
</feature>
<accession>A0A5J4QMB3</accession>
<dbReference type="Proteomes" id="UP000324800">
    <property type="component" value="Unassembled WGS sequence"/>
</dbReference>
<gene>
    <name evidence="1" type="ORF">EZS28_054430</name>
</gene>